<accession>A0AB39UD33</accession>
<gene>
    <name evidence="3" type="ORF">QN062_04095</name>
    <name evidence="2" type="ORF">QN216_08110</name>
    <name evidence="1" type="ORF">QN217_02355</name>
</gene>
<evidence type="ECO:0000313" key="1">
    <source>
        <dbReference type="EMBL" id="XDS47005.1"/>
    </source>
</evidence>
<dbReference type="KEGG" id="bfk:QN062_04095"/>
<sequence>MTRESQQRRAIQMLKDGATDEQIRREFGYNQFLIDSLRKIAGEKGPEW</sequence>
<protein>
    <submittedName>
        <fullName evidence="1">Uncharacterized protein</fullName>
    </submittedName>
</protein>
<evidence type="ECO:0000313" key="2">
    <source>
        <dbReference type="EMBL" id="XDS48290.1"/>
    </source>
</evidence>
<dbReference type="EMBL" id="CP129682">
    <property type="protein sequence ID" value="XDS48290.1"/>
    <property type="molecule type" value="Genomic_DNA"/>
</dbReference>
<dbReference type="EMBL" id="CP129675">
    <property type="protein sequence ID" value="XDS47005.1"/>
    <property type="molecule type" value="Genomic_DNA"/>
</dbReference>
<dbReference type="AlphaFoldDB" id="A0AB39UD33"/>
<dbReference type="EMBL" id="CP129683">
    <property type="protein sequence ID" value="XDS51359.1"/>
    <property type="molecule type" value="Genomic_DNA"/>
</dbReference>
<evidence type="ECO:0000313" key="3">
    <source>
        <dbReference type="EMBL" id="XDS51359.1"/>
    </source>
</evidence>
<proteinExistence type="predicted"/>
<dbReference type="RefSeq" id="WP_369342322.1">
    <property type="nucleotide sequence ID" value="NZ_CP129675.1"/>
</dbReference>
<reference evidence="1" key="1">
    <citation type="submission" date="2023-07" db="EMBL/GenBank/DDBJ databases">
        <title>Bifidobacterium aquikefiriaerophilum sp. nov. and Bifidobacterium eccum sp. nov., isolated from water kefir.</title>
        <authorList>
            <person name="Breselge S."/>
            <person name="Bellassi P."/>
            <person name="Barcenilla C."/>
            <person name="Alvarez-Ordonez A."/>
            <person name="Morelli L."/>
            <person name="Cotter P.D."/>
        </authorList>
    </citation>
    <scope>NUCLEOTIDE SEQUENCE</scope>
    <source>
        <strain evidence="3">WK012_4_13</strain>
        <strain evidence="2">WK013_4_14</strain>
        <strain evidence="1">WK048_4_13</strain>
    </source>
</reference>
<name>A0AB39UD33_9BIFI</name>
<organism evidence="1">
    <name type="scientific">Bifidobacterium fermentum</name>
    <dbReference type="NCBI Taxonomy" id="3059035"/>
    <lineage>
        <taxon>Bacteria</taxon>
        <taxon>Bacillati</taxon>
        <taxon>Actinomycetota</taxon>
        <taxon>Actinomycetes</taxon>
        <taxon>Bifidobacteriales</taxon>
        <taxon>Bifidobacteriaceae</taxon>
        <taxon>Bifidobacterium</taxon>
    </lineage>
</organism>